<dbReference type="CDD" id="cd00430">
    <property type="entry name" value="PLPDE_III_AR"/>
    <property type="match status" value="1"/>
</dbReference>
<sequence length="350" mass="36269">MQSLTGGRIIAVVKADGYGHGAQQVARAALRGGAEILGTADVDEALALRASGIDAPLLSWLHAPDQDFAPAVAAGVALGVSSERELLRAADASTDGAPAHIHVKFDTGLSRNGVPRSEWTRVVDATASLVGTGRVDLDGIFTHLSNTSDDDDRAAVRVFEEAIELVGSRGLNPGMIHAAATAAAIAVPESRFDTVRLGIGMYGFSPVPGVTGASLGLVPAMSLVSRVASVKTVAPGTGVSYGYRYRTTDRSTLALIPVGYADGIPRQASSLGEVAIRGRRHRVAGRIAMDQFVVDVGDEAVEVGDEVILFGDPATGVPSAAEWAEHAGTIDYDIVTRIGPRVPRRYTGGA</sequence>
<comment type="pathway">
    <text evidence="4">Amino-acid biosynthesis; D-alanine biosynthesis; D-alanine from L-alanine: step 1/1.</text>
</comment>
<organism evidence="6 7">
    <name type="scientific">Labedella gwakjiensis</name>
    <dbReference type="NCBI Taxonomy" id="390269"/>
    <lineage>
        <taxon>Bacteria</taxon>
        <taxon>Bacillati</taxon>
        <taxon>Actinomycetota</taxon>
        <taxon>Actinomycetes</taxon>
        <taxon>Micrococcales</taxon>
        <taxon>Microbacteriaceae</taxon>
        <taxon>Labedella</taxon>
    </lineage>
</organism>
<feature type="active site" description="Proton acceptor; specific for D-alanine" evidence="4">
    <location>
        <position position="14"/>
    </location>
</feature>
<comment type="catalytic activity">
    <reaction evidence="4">
        <text>L-alanine = D-alanine</text>
        <dbReference type="Rhea" id="RHEA:20249"/>
        <dbReference type="ChEBI" id="CHEBI:57416"/>
        <dbReference type="ChEBI" id="CHEBI:57972"/>
        <dbReference type="EC" id="5.1.1.1"/>
    </reaction>
</comment>
<accession>A0ABY0C4R3</accession>
<dbReference type="Proteomes" id="UP000268291">
    <property type="component" value="Unassembled WGS sequence"/>
</dbReference>
<dbReference type="PANTHER" id="PTHR30511:SF0">
    <property type="entry name" value="ALANINE RACEMASE, CATABOLIC-RELATED"/>
    <property type="match status" value="1"/>
</dbReference>
<dbReference type="Gene3D" id="2.40.37.10">
    <property type="entry name" value="Lyase, Ornithine Decarboxylase, Chain A, domain 1"/>
    <property type="match status" value="1"/>
</dbReference>
<evidence type="ECO:0000256" key="3">
    <source>
        <dbReference type="ARBA" id="ARBA00023235"/>
    </source>
</evidence>
<dbReference type="EMBL" id="RZGY01000003">
    <property type="protein sequence ID" value="RUQ84415.1"/>
    <property type="molecule type" value="Genomic_DNA"/>
</dbReference>
<dbReference type="PANTHER" id="PTHR30511">
    <property type="entry name" value="ALANINE RACEMASE"/>
    <property type="match status" value="1"/>
</dbReference>
<gene>
    <name evidence="6" type="primary">alr</name>
    <name evidence="6" type="ORF">ELQ93_15500</name>
</gene>
<keyword evidence="3 4" id="KW-0413">Isomerase</keyword>
<feature type="binding site" evidence="4">
    <location>
        <position position="289"/>
    </location>
    <ligand>
        <name>substrate</name>
    </ligand>
</feature>
<dbReference type="Gene3D" id="3.20.20.10">
    <property type="entry name" value="Alanine racemase"/>
    <property type="match status" value="1"/>
</dbReference>
<feature type="modified residue" description="N6-(pyridoxal phosphate)lysine" evidence="4">
    <location>
        <position position="14"/>
    </location>
</feature>
<dbReference type="SUPFAM" id="SSF51419">
    <property type="entry name" value="PLP-binding barrel"/>
    <property type="match status" value="1"/>
</dbReference>
<evidence type="ECO:0000313" key="6">
    <source>
        <dbReference type="EMBL" id="RUQ84415.1"/>
    </source>
</evidence>
<dbReference type="InterPro" id="IPR001608">
    <property type="entry name" value="Ala_racemase_N"/>
</dbReference>
<evidence type="ECO:0000256" key="4">
    <source>
        <dbReference type="HAMAP-Rule" id="MF_01201"/>
    </source>
</evidence>
<comment type="similarity">
    <text evidence="4">Belongs to the alanine racemase family.</text>
</comment>
<evidence type="ECO:0000313" key="7">
    <source>
        <dbReference type="Proteomes" id="UP000268291"/>
    </source>
</evidence>
<keyword evidence="7" id="KW-1185">Reference proteome</keyword>
<comment type="caution">
    <text evidence="6">The sequence shown here is derived from an EMBL/GenBank/DDBJ whole genome shotgun (WGS) entry which is preliminary data.</text>
</comment>
<dbReference type="InterPro" id="IPR020622">
    <property type="entry name" value="Ala_racemase_pyridoxalP-BS"/>
</dbReference>
<dbReference type="RefSeq" id="WP_106564814.1">
    <property type="nucleotide sequence ID" value="NZ_PYAU01000001.1"/>
</dbReference>
<evidence type="ECO:0000259" key="5">
    <source>
        <dbReference type="SMART" id="SM01005"/>
    </source>
</evidence>
<feature type="binding site" evidence="4">
    <location>
        <position position="111"/>
    </location>
    <ligand>
        <name>substrate</name>
    </ligand>
</feature>
<name>A0ABY0C4R3_9MICO</name>
<feature type="domain" description="Alanine racemase C-terminal" evidence="5">
    <location>
        <begin position="220"/>
        <end position="347"/>
    </location>
</feature>
<keyword evidence="2 4" id="KW-0663">Pyridoxal phosphate</keyword>
<dbReference type="Pfam" id="PF01168">
    <property type="entry name" value="Ala_racemase_N"/>
    <property type="match status" value="1"/>
</dbReference>
<dbReference type="NCBIfam" id="TIGR00492">
    <property type="entry name" value="alr"/>
    <property type="match status" value="1"/>
</dbReference>
<dbReference type="SMART" id="SM01005">
    <property type="entry name" value="Ala_racemase_C"/>
    <property type="match status" value="1"/>
</dbReference>
<feature type="active site" description="Proton acceptor; specific for L-alanine" evidence="4">
    <location>
        <position position="241"/>
    </location>
</feature>
<proteinExistence type="inferred from homology"/>
<reference evidence="6 7" key="1">
    <citation type="submission" date="2018-12" db="EMBL/GenBank/DDBJ databases">
        <authorList>
            <person name="hu s."/>
            <person name="Xu Y."/>
            <person name="Xu B."/>
            <person name="Li F."/>
        </authorList>
    </citation>
    <scope>NUCLEOTIDE SEQUENCE [LARGE SCALE GENOMIC DNA]</scope>
    <source>
        <strain evidence="6 7">KSW2-17</strain>
    </source>
</reference>
<dbReference type="SUPFAM" id="SSF50621">
    <property type="entry name" value="Alanine racemase C-terminal domain-like"/>
    <property type="match status" value="1"/>
</dbReference>
<dbReference type="PRINTS" id="PR00992">
    <property type="entry name" value="ALARACEMASE"/>
</dbReference>
<comment type="cofactor">
    <cofactor evidence="1 4">
        <name>pyridoxal 5'-phosphate</name>
        <dbReference type="ChEBI" id="CHEBI:597326"/>
    </cofactor>
</comment>
<dbReference type="EC" id="5.1.1.1" evidence="4"/>
<dbReference type="InterPro" id="IPR011079">
    <property type="entry name" value="Ala_racemase_C"/>
</dbReference>
<dbReference type="GO" id="GO:0008784">
    <property type="term" value="F:alanine racemase activity"/>
    <property type="evidence" value="ECO:0007669"/>
    <property type="project" value="UniProtKB-EC"/>
</dbReference>
<dbReference type="PROSITE" id="PS00395">
    <property type="entry name" value="ALANINE_RACEMASE"/>
    <property type="match status" value="1"/>
</dbReference>
<dbReference type="HAMAP" id="MF_01201">
    <property type="entry name" value="Ala_racemase"/>
    <property type="match status" value="1"/>
</dbReference>
<evidence type="ECO:0000256" key="1">
    <source>
        <dbReference type="ARBA" id="ARBA00001933"/>
    </source>
</evidence>
<protein>
    <recommendedName>
        <fullName evidence="4">Alanine racemase</fullName>
        <ecNumber evidence="4">5.1.1.1</ecNumber>
    </recommendedName>
</protein>
<comment type="function">
    <text evidence="4">Catalyzes the interconversion of L-alanine and D-alanine. May also act on other amino acids.</text>
</comment>
<dbReference type="InterPro" id="IPR000821">
    <property type="entry name" value="Ala_racemase"/>
</dbReference>
<evidence type="ECO:0000256" key="2">
    <source>
        <dbReference type="ARBA" id="ARBA00022898"/>
    </source>
</evidence>
<dbReference type="InterPro" id="IPR009006">
    <property type="entry name" value="Ala_racemase/Decarboxylase_C"/>
</dbReference>
<dbReference type="InterPro" id="IPR029066">
    <property type="entry name" value="PLP-binding_barrel"/>
</dbReference>
<dbReference type="Pfam" id="PF00842">
    <property type="entry name" value="Ala_racemase_C"/>
    <property type="match status" value="1"/>
</dbReference>